<name>A0A840CB03_9RHOB</name>
<dbReference type="AlphaFoldDB" id="A0A840CB03"/>
<accession>A0A840CB03</accession>
<dbReference type="RefSeq" id="WP_037205310.1">
    <property type="nucleotide sequence ID" value="NZ_JACIEQ010000002.1"/>
</dbReference>
<proteinExistence type="predicted"/>
<dbReference type="InterPro" id="IPR038666">
    <property type="entry name" value="SSP1_head-tail_sf"/>
</dbReference>
<dbReference type="EMBL" id="JACIEQ010000002">
    <property type="protein sequence ID" value="MBB4022043.1"/>
    <property type="molecule type" value="Genomic_DNA"/>
</dbReference>
<keyword evidence="2" id="KW-1185">Reference proteome</keyword>
<evidence type="ECO:0000313" key="2">
    <source>
        <dbReference type="Proteomes" id="UP000585681"/>
    </source>
</evidence>
<protein>
    <submittedName>
        <fullName evidence="1">Head-tail adaptor</fullName>
    </submittedName>
</protein>
<comment type="caution">
    <text evidence="1">The sequence shown here is derived from an EMBL/GenBank/DDBJ whole genome shotgun (WGS) entry which is preliminary data.</text>
</comment>
<gene>
    <name evidence="1" type="ORF">GGR17_001852</name>
</gene>
<organism evidence="1 2">
    <name type="scientific">Actibacterium naphthalenivorans</name>
    <dbReference type="NCBI Taxonomy" id="1614693"/>
    <lineage>
        <taxon>Bacteria</taxon>
        <taxon>Pseudomonadati</taxon>
        <taxon>Pseudomonadota</taxon>
        <taxon>Alphaproteobacteria</taxon>
        <taxon>Rhodobacterales</taxon>
        <taxon>Roseobacteraceae</taxon>
        <taxon>Actibacterium</taxon>
    </lineage>
</organism>
<sequence length="113" mass="12411">MKGLPQLNRRLVLEEPQRVGDGSGGFAESWVALGTLWAEVRPGSGRERAGEFATLSRVPYRITVRGAPEGAASRPRPEQRFREGARLFRILAVAERDAAAQYLICFAEEEVGA</sequence>
<reference evidence="1" key="1">
    <citation type="submission" date="2020-08" db="EMBL/GenBank/DDBJ databases">
        <title>Genomic Encyclopedia of Type Strains, Phase IV (KMG-IV): sequencing the most valuable type-strain genomes for metagenomic binning, comparative biology and taxonomic classification.</title>
        <authorList>
            <person name="Goeker M."/>
        </authorList>
    </citation>
    <scope>NUCLEOTIDE SEQUENCE [LARGE SCALE GENOMIC DNA]</scope>
    <source>
        <strain evidence="1">DSM 105040</strain>
    </source>
</reference>
<dbReference type="Pfam" id="PF05521">
    <property type="entry name" value="Phage_HCP"/>
    <property type="match status" value="1"/>
</dbReference>
<dbReference type="Proteomes" id="UP000585681">
    <property type="component" value="Unassembled WGS sequence"/>
</dbReference>
<dbReference type="Gene3D" id="2.40.10.270">
    <property type="entry name" value="Bacteriophage SPP1 head-tail adaptor protein"/>
    <property type="match status" value="1"/>
</dbReference>
<dbReference type="InterPro" id="IPR008767">
    <property type="entry name" value="Phage_SPP1_head-tail_adaptor"/>
</dbReference>
<evidence type="ECO:0000313" key="1">
    <source>
        <dbReference type="EMBL" id="MBB4022043.1"/>
    </source>
</evidence>